<organism evidence="1 2">
    <name type="scientific">Galerina marginata (strain CBS 339.88)</name>
    <dbReference type="NCBI Taxonomy" id="685588"/>
    <lineage>
        <taxon>Eukaryota</taxon>
        <taxon>Fungi</taxon>
        <taxon>Dikarya</taxon>
        <taxon>Basidiomycota</taxon>
        <taxon>Agaricomycotina</taxon>
        <taxon>Agaricomycetes</taxon>
        <taxon>Agaricomycetidae</taxon>
        <taxon>Agaricales</taxon>
        <taxon>Agaricineae</taxon>
        <taxon>Strophariaceae</taxon>
        <taxon>Galerina</taxon>
    </lineage>
</organism>
<dbReference type="EMBL" id="KL142372">
    <property type="protein sequence ID" value="KDR80139.1"/>
    <property type="molecule type" value="Genomic_DNA"/>
</dbReference>
<gene>
    <name evidence="1" type="ORF">GALMADRAFT_242392</name>
</gene>
<dbReference type="AlphaFoldDB" id="A0A067TJP3"/>
<proteinExistence type="predicted"/>
<dbReference type="HOGENOM" id="CLU_2996639_0_0_1"/>
<accession>A0A067TJP3</accession>
<sequence>MRLRGSDEIIRARLRAAKRRVTSKVPKLANKIDAIMSECVRLPGGFERCGNERAVCA</sequence>
<name>A0A067TJP3_GALM3</name>
<evidence type="ECO:0000313" key="2">
    <source>
        <dbReference type="Proteomes" id="UP000027222"/>
    </source>
</evidence>
<dbReference type="Proteomes" id="UP000027222">
    <property type="component" value="Unassembled WGS sequence"/>
</dbReference>
<evidence type="ECO:0000313" key="1">
    <source>
        <dbReference type="EMBL" id="KDR80139.1"/>
    </source>
</evidence>
<keyword evidence="2" id="KW-1185">Reference proteome</keyword>
<reference evidence="2" key="1">
    <citation type="journal article" date="2014" name="Proc. Natl. Acad. Sci. U.S.A.">
        <title>Extensive sampling of basidiomycete genomes demonstrates inadequacy of the white-rot/brown-rot paradigm for wood decay fungi.</title>
        <authorList>
            <person name="Riley R."/>
            <person name="Salamov A.A."/>
            <person name="Brown D.W."/>
            <person name="Nagy L.G."/>
            <person name="Floudas D."/>
            <person name="Held B.W."/>
            <person name="Levasseur A."/>
            <person name="Lombard V."/>
            <person name="Morin E."/>
            <person name="Otillar R."/>
            <person name="Lindquist E.A."/>
            <person name="Sun H."/>
            <person name="LaButti K.M."/>
            <person name="Schmutz J."/>
            <person name="Jabbour D."/>
            <person name="Luo H."/>
            <person name="Baker S.E."/>
            <person name="Pisabarro A.G."/>
            <person name="Walton J.D."/>
            <person name="Blanchette R.A."/>
            <person name="Henrissat B."/>
            <person name="Martin F."/>
            <person name="Cullen D."/>
            <person name="Hibbett D.S."/>
            <person name="Grigoriev I.V."/>
        </authorList>
    </citation>
    <scope>NUCLEOTIDE SEQUENCE [LARGE SCALE GENOMIC DNA]</scope>
    <source>
        <strain evidence="2">CBS 339.88</strain>
    </source>
</reference>
<protein>
    <submittedName>
        <fullName evidence="1">Uncharacterized protein</fullName>
    </submittedName>
</protein>